<dbReference type="Gene3D" id="3.20.20.140">
    <property type="entry name" value="Metal-dependent hydrolases"/>
    <property type="match status" value="1"/>
</dbReference>
<gene>
    <name evidence="2" type="ORF">DPMN_014089</name>
</gene>
<sequence length="119" mass="13090">MGPVAKEERVSLKGGVAVFCDSATFPSDAYLANLPPSVGVAVRIHPHLSNQSQDTLDDWIGLLKYLVGKEHVVGFGGIGLDLMEPDKDWHHQFQLVDWLLTALEQRHVLVIHCHGMPGD</sequence>
<dbReference type="GO" id="GO:0016788">
    <property type="term" value="F:hydrolase activity, acting on ester bonds"/>
    <property type="evidence" value="ECO:0007669"/>
    <property type="project" value="InterPro"/>
</dbReference>
<keyword evidence="3" id="KW-1185">Reference proteome</keyword>
<comment type="similarity">
    <text evidence="1">Belongs to the metallo-dependent hydrolases superfamily. TatD-type hydrolase family.</text>
</comment>
<comment type="caution">
    <text evidence="2">The sequence shown here is derived from an EMBL/GenBank/DDBJ whole genome shotgun (WGS) entry which is preliminary data.</text>
</comment>
<dbReference type="Pfam" id="PF01026">
    <property type="entry name" value="TatD_DNase"/>
    <property type="match status" value="1"/>
</dbReference>
<organism evidence="2 3">
    <name type="scientific">Dreissena polymorpha</name>
    <name type="common">Zebra mussel</name>
    <name type="synonym">Mytilus polymorpha</name>
    <dbReference type="NCBI Taxonomy" id="45954"/>
    <lineage>
        <taxon>Eukaryota</taxon>
        <taxon>Metazoa</taxon>
        <taxon>Spiralia</taxon>
        <taxon>Lophotrochozoa</taxon>
        <taxon>Mollusca</taxon>
        <taxon>Bivalvia</taxon>
        <taxon>Autobranchia</taxon>
        <taxon>Heteroconchia</taxon>
        <taxon>Euheterodonta</taxon>
        <taxon>Imparidentia</taxon>
        <taxon>Neoheterodontei</taxon>
        <taxon>Myida</taxon>
        <taxon>Dreissenoidea</taxon>
        <taxon>Dreissenidae</taxon>
        <taxon>Dreissena</taxon>
    </lineage>
</organism>
<evidence type="ECO:0000313" key="3">
    <source>
        <dbReference type="Proteomes" id="UP000828390"/>
    </source>
</evidence>
<dbReference type="SUPFAM" id="SSF51556">
    <property type="entry name" value="Metallo-dependent hydrolases"/>
    <property type="match status" value="1"/>
</dbReference>
<evidence type="ECO:0000256" key="1">
    <source>
        <dbReference type="ARBA" id="ARBA00009275"/>
    </source>
</evidence>
<dbReference type="AlphaFoldDB" id="A0A9D4NB09"/>
<accession>A0A9D4NB09</accession>
<reference evidence="2" key="1">
    <citation type="journal article" date="2019" name="bioRxiv">
        <title>The Genome of the Zebra Mussel, Dreissena polymorpha: A Resource for Invasive Species Research.</title>
        <authorList>
            <person name="McCartney M.A."/>
            <person name="Auch B."/>
            <person name="Kono T."/>
            <person name="Mallez S."/>
            <person name="Zhang Y."/>
            <person name="Obille A."/>
            <person name="Becker A."/>
            <person name="Abrahante J.E."/>
            <person name="Garbe J."/>
            <person name="Badalamenti J.P."/>
            <person name="Herman A."/>
            <person name="Mangelson H."/>
            <person name="Liachko I."/>
            <person name="Sullivan S."/>
            <person name="Sone E.D."/>
            <person name="Koren S."/>
            <person name="Silverstein K.A.T."/>
            <person name="Beckman K.B."/>
            <person name="Gohl D.M."/>
        </authorList>
    </citation>
    <scope>NUCLEOTIDE SEQUENCE</scope>
    <source>
        <strain evidence="2">Duluth1</strain>
        <tissue evidence="2">Whole animal</tissue>
    </source>
</reference>
<reference evidence="2" key="2">
    <citation type="submission" date="2020-11" db="EMBL/GenBank/DDBJ databases">
        <authorList>
            <person name="McCartney M.A."/>
            <person name="Auch B."/>
            <person name="Kono T."/>
            <person name="Mallez S."/>
            <person name="Becker A."/>
            <person name="Gohl D.M."/>
            <person name="Silverstein K.A.T."/>
            <person name="Koren S."/>
            <person name="Bechman K.B."/>
            <person name="Herman A."/>
            <person name="Abrahante J.E."/>
            <person name="Garbe J."/>
        </authorList>
    </citation>
    <scope>NUCLEOTIDE SEQUENCE</scope>
    <source>
        <strain evidence="2">Duluth1</strain>
        <tissue evidence="2">Whole animal</tissue>
    </source>
</reference>
<protein>
    <submittedName>
        <fullName evidence="2">Uncharacterized protein</fullName>
    </submittedName>
</protein>
<dbReference type="PANTHER" id="PTHR46363">
    <property type="entry name" value="DEOXYRIBONUCLEASE TATDN2-RELATED"/>
    <property type="match status" value="1"/>
</dbReference>
<evidence type="ECO:0000313" key="2">
    <source>
        <dbReference type="EMBL" id="KAH3890022.1"/>
    </source>
</evidence>
<dbReference type="InterPro" id="IPR001130">
    <property type="entry name" value="TatD-like"/>
</dbReference>
<name>A0A9D4NB09_DREPO</name>
<dbReference type="PANTHER" id="PTHR46363:SF1">
    <property type="entry name" value="DEOXYRIBONUCLEASE TATDN2-RELATED"/>
    <property type="match status" value="1"/>
</dbReference>
<proteinExistence type="inferred from homology"/>
<dbReference type="EMBL" id="JAIWYP010000001">
    <property type="protein sequence ID" value="KAH3890022.1"/>
    <property type="molecule type" value="Genomic_DNA"/>
</dbReference>
<dbReference type="InterPro" id="IPR032466">
    <property type="entry name" value="Metal_Hydrolase"/>
</dbReference>
<dbReference type="Proteomes" id="UP000828390">
    <property type="component" value="Unassembled WGS sequence"/>
</dbReference>